<evidence type="ECO:0000256" key="2">
    <source>
        <dbReference type="SAM" id="Phobius"/>
    </source>
</evidence>
<name>A0A9W7DWS2_9STRA</name>
<feature type="region of interest" description="Disordered" evidence="1">
    <location>
        <begin position="254"/>
        <end position="289"/>
    </location>
</feature>
<dbReference type="AlphaFoldDB" id="A0A9W7DWS2"/>
<feature type="transmembrane region" description="Helical" evidence="2">
    <location>
        <begin position="177"/>
        <end position="196"/>
    </location>
</feature>
<organism evidence="3 4">
    <name type="scientific">Triparma laevis f. inornata</name>
    <dbReference type="NCBI Taxonomy" id="1714386"/>
    <lineage>
        <taxon>Eukaryota</taxon>
        <taxon>Sar</taxon>
        <taxon>Stramenopiles</taxon>
        <taxon>Ochrophyta</taxon>
        <taxon>Bolidophyceae</taxon>
        <taxon>Parmales</taxon>
        <taxon>Triparmaceae</taxon>
        <taxon>Triparma</taxon>
    </lineage>
</organism>
<dbReference type="EMBL" id="BLQM01000060">
    <property type="protein sequence ID" value="GMH57738.1"/>
    <property type="molecule type" value="Genomic_DNA"/>
</dbReference>
<feature type="compositionally biased region" description="Acidic residues" evidence="1">
    <location>
        <begin position="261"/>
        <end position="279"/>
    </location>
</feature>
<evidence type="ECO:0000313" key="4">
    <source>
        <dbReference type="Proteomes" id="UP001162640"/>
    </source>
</evidence>
<gene>
    <name evidence="3" type="ORF">TL16_g02454</name>
</gene>
<keyword evidence="2" id="KW-1133">Transmembrane helix</keyword>
<keyword evidence="2" id="KW-0472">Membrane</keyword>
<reference evidence="4" key="1">
    <citation type="journal article" date="2023" name="Commun. Biol.">
        <title>Genome analysis of Parmales, the sister group of diatoms, reveals the evolutionary specialization of diatoms from phago-mixotrophs to photoautotrophs.</title>
        <authorList>
            <person name="Ban H."/>
            <person name="Sato S."/>
            <person name="Yoshikawa S."/>
            <person name="Yamada K."/>
            <person name="Nakamura Y."/>
            <person name="Ichinomiya M."/>
            <person name="Sato N."/>
            <person name="Blanc-Mathieu R."/>
            <person name="Endo H."/>
            <person name="Kuwata A."/>
            <person name="Ogata H."/>
        </authorList>
    </citation>
    <scope>NUCLEOTIDE SEQUENCE [LARGE SCALE GENOMIC DNA]</scope>
</reference>
<sequence length="289" mass="32288">MLLRRLIRFNILQQLVAEAENVHGIGLNAQLPMACSMSTICSPDDPKLTFEKWQKPLISSAPDLYVVQDTANTNLWDEIGCGHDDLLIYDQMGRVHSYLPSKGSFDMINNTDITGDEFIEQDIRNPVGYANVLHRLKEAKEATEFSRCFADFDDDGGNGDHTAGGAPHDDANNNSGVLLATLVGMGIFFIAAYKIAMKAMRKHEERKAYRFAKVLDDDDDDNENEIEFGNIGSLENGDDDIGDVFNPEVFNTLRQQFEKEYGEDENSNGEASDDDDFNLDDNVTQSIDL</sequence>
<protein>
    <submittedName>
        <fullName evidence="3">Uncharacterized protein</fullName>
    </submittedName>
</protein>
<proteinExistence type="predicted"/>
<accession>A0A9W7DWS2</accession>
<dbReference type="Proteomes" id="UP001162640">
    <property type="component" value="Unassembled WGS sequence"/>
</dbReference>
<evidence type="ECO:0000313" key="3">
    <source>
        <dbReference type="EMBL" id="GMH57738.1"/>
    </source>
</evidence>
<comment type="caution">
    <text evidence="3">The sequence shown here is derived from an EMBL/GenBank/DDBJ whole genome shotgun (WGS) entry which is preliminary data.</text>
</comment>
<keyword evidence="2" id="KW-0812">Transmembrane</keyword>
<evidence type="ECO:0000256" key="1">
    <source>
        <dbReference type="SAM" id="MobiDB-lite"/>
    </source>
</evidence>